<keyword evidence="2" id="KW-1185">Reference proteome</keyword>
<gene>
    <name evidence="1" type="ORF">Baya_13735</name>
</gene>
<accession>A0A556V6X2</accession>
<sequence>MPIDLVLILTANAWACKGQSDRRKTESLISSEDRAADSGLDKRTVVKAKDERSKTAEFKRRWWAEGFCTEQVSSFVWIAACADLANIAYGIGSLLPP</sequence>
<comment type="caution">
    <text evidence="1">The sequence shown here is derived from an EMBL/GenBank/DDBJ whole genome shotgun (WGS) entry which is preliminary data.</text>
</comment>
<dbReference type="EMBL" id="VCAZ01000139">
    <property type="protein sequence ID" value="TSX30758.1"/>
    <property type="molecule type" value="Genomic_DNA"/>
</dbReference>
<protein>
    <submittedName>
        <fullName evidence="1">Uncharacterized protein</fullName>
    </submittedName>
</protein>
<reference evidence="1 2" key="1">
    <citation type="journal article" date="2019" name="Genome Biol. Evol.">
        <title>Whole-Genome Sequencing of the Giant Devil Catfish, Bagarius yarrelli.</title>
        <authorList>
            <person name="Jiang W."/>
            <person name="Lv Y."/>
            <person name="Cheng L."/>
            <person name="Yang K."/>
            <person name="Chao B."/>
            <person name="Wang X."/>
            <person name="Li Y."/>
            <person name="Pan X."/>
            <person name="You X."/>
            <person name="Zhang Y."/>
            <person name="Yang J."/>
            <person name="Li J."/>
            <person name="Zhang X."/>
            <person name="Liu S."/>
            <person name="Sun C."/>
            <person name="Yang J."/>
            <person name="Shi Q."/>
        </authorList>
    </citation>
    <scope>NUCLEOTIDE SEQUENCE [LARGE SCALE GENOMIC DNA]</scope>
    <source>
        <strain evidence="1">JWS20170419001</strain>
        <tissue evidence="1">Muscle</tissue>
    </source>
</reference>
<proteinExistence type="predicted"/>
<organism evidence="1 2">
    <name type="scientific">Bagarius yarrelli</name>
    <name type="common">Goonch</name>
    <name type="synonym">Bagrus yarrelli</name>
    <dbReference type="NCBI Taxonomy" id="175774"/>
    <lineage>
        <taxon>Eukaryota</taxon>
        <taxon>Metazoa</taxon>
        <taxon>Chordata</taxon>
        <taxon>Craniata</taxon>
        <taxon>Vertebrata</taxon>
        <taxon>Euteleostomi</taxon>
        <taxon>Actinopterygii</taxon>
        <taxon>Neopterygii</taxon>
        <taxon>Teleostei</taxon>
        <taxon>Ostariophysi</taxon>
        <taxon>Siluriformes</taxon>
        <taxon>Sisoridae</taxon>
        <taxon>Sisorinae</taxon>
        <taxon>Bagarius</taxon>
    </lineage>
</organism>
<dbReference type="AlphaFoldDB" id="A0A556V6X2"/>
<dbReference type="Proteomes" id="UP000319801">
    <property type="component" value="Unassembled WGS sequence"/>
</dbReference>
<evidence type="ECO:0000313" key="1">
    <source>
        <dbReference type="EMBL" id="TSX30758.1"/>
    </source>
</evidence>
<evidence type="ECO:0000313" key="2">
    <source>
        <dbReference type="Proteomes" id="UP000319801"/>
    </source>
</evidence>
<name>A0A556V6X2_BAGYA</name>